<reference evidence="1 2" key="1">
    <citation type="submission" date="2016-10" db="EMBL/GenBank/DDBJ databases">
        <authorList>
            <person name="de Groot N.N."/>
        </authorList>
    </citation>
    <scope>NUCLEOTIDE SEQUENCE [LARGE SCALE GENOMIC DNA]</scope>
    <source>
        <strain evidence="1 2">IBRC-M10418</strain>
    </source>
</reference>
<evidence type="ECO:0000313" key="2">
    <source>
        <dbReference type="Proteomes" id="UP000199215"/>
    </source>
</evidence>
<name>A0A1H6I872_9EURY</name>
<accession>A0A1H6I872</accession>
<gene>
    <name evidence="1" type="ORF">SAMN05192561_101916</name>
</gene>
<dbReference type="Proteomes" id="UP000199215">
    <property type="component" value="Unassembled WGS sequence"/>
</dbReference>
<organism evidence="1 2">
    <name type="scientific">Halopenitus malekzadehii</name>
    <dbReference type="NCBI Taxonomy" id="1267564"/>
    <lineage>
        <taxon>Archaea</taxon>
        <taxon>Methanobacteriati</taxon>
        <taxon>Methanobacteriota</taxon>
        <taxon>Stenosarchaea group</taxon>
        <taxon>Halobacteria</taxon>
        <taxon>Halobacteriales</taxon>
        <taxon>Haloferacaceae</taxon>
        <taxon>Halopenitus</taxon>
    </lineage>
</organism>
<keyword evidence="2" id="KW-1185">Reference proteome</keyword>
<dbReference type="OrthoDB" id="253084at2157"/>
<evidence type="ECO:0000313" key="1">
    <source>
        <dbReference type="EMBL" id="SEH42529.1"/>
    </source>
</evidence>
<dbReference type="EMBL" id="FNWU01000001">
    <property type="protein sequence ID" value="SEH42529.1"/>
    <property type="molecule type" value="Genomic_DNA"/>
</dbReference>
<dbReference type="STRING" id="1267564.SAMN05192561_101916"/>
<protein>
    <submittedName>
        <fullName evidence="1">Uncharacterized protein</fullName>
    </submittedName>
</protein>
<sequence>MASSVPLCGSTLIVGPTNVGKTRHTAAALDRWVADHGSADVAVLEFAPELERDGRVLGGRLTRFTTIPDEIYYGRIDARAPRAESDTQEEAIALARTNAARAARVISAAPDDPDAVFVNDATIPLQADTNRTTELLDYCSSASVVVCNAFESNELGVDDRISRTERAALSRLREWADRVVEPS</sequence>
<dbReference type="AlphaFoldDB" id="A0A1H6I872"/>
<proteinExistence type="predicted"/>